<dbReference type="PIRSF" id="PIRSF010219">
    <property type="entry name" value="UCP010219"/>
    <property type="match status" value="1"/>
</dbReference>
<feature type="transmembrane region" description="Helical" evidence="2">
    <location>
        <begin position="146"/>
        <end position="163"/>
    </location>
</feature>
<evidence type="ECO:0000256" key="1">
    <source>
        <dbReference type="SAM" id="MobiDB-lite"/>
    </source>
</evidence>
<organism evidence="3 4">
    <name type="scientific">Amycolatopsis minnesotensis</name>
    <dbReference type="NCBI Taxonomy" id="337894"/>
    <lineage>
        <taxon>Bacteria</taxon>
        <taxon>Bacillati</taxon>
        <taxon>Actinomycetota</taxon>
        <taxon>Actinomycetes</taxon>
        <taxon>Pseudonocardiales</taxon>
        <taxon>Pseudonocardiaceae</taxon>
        <taxon>Amycolatopsis</taxon>
    </lineage>
</organism>
<comment type="caution">
    <text evidence="3">The sequence shown here is derived from an EMBL/GenBank/DDBJ whole genome shotgun (WGS) entry which is preliminary data.</text>
</comment>
<name>A0ABN2QK24_9PSEU</name>
<protein>
    <submittedName>
        <fullName evidence="3">DUF3159 domain-containing protein</fullName>
    </submittedName>
</protein>
<dbReference type="Pfam" id="PF11361">
    <property type="entry name" value="DUF3159"/>
    <property type="match status" value="1"/>
</dbReference>
<keyword evidence="2" id="KW-1133">Transmembrane helix</keyword>
<sequence>MPPLAQDTAAKRPPTLWEQTGGLSGLFFSALPPTTFAIVNSFAGLAAGIWCALGIAVAFLVLRIARGQPLNPAIGGFAGIAIASFIAYRTGSAKGYFVVDIWWALAGAGALVVSIVVRRPLVGVLWSVANRAPLTWRRDRSSVRGYDLATAAAAAVFGARFLVQNWLYGEDLTGWLAFAKIAMGYPLTVVAVVAAAGAVRHAERRRSHLRDPARSPSRTGSRMDVP</sequence>
<feature type="transmembrane region" description="Helical" evidence="2">
    <location>
        <begin position="69"/>
        <end position="89"/>
    </location>
</feature>
<reference evidence="3 4" key="1">
    <citation type="journal article" date="2019" name="Int. J. Syst. Evol. Microbiol.">
        <title>The Global Catalogue of Microorganisms (GCM) 10K type strain sequencing project: providing services to taxonomists for standard genome sequencing and annotation.</title>
        <authorList>
            <consortium name="The Broad Institute Genomics Platform"/>
            <consortium name="The Broad Institute Genome Sequencing Center for Infectious Disease"/>
            <person name="Wu L."/>
            <person name="Ma J."/>
        </authorList>
    </citation>
    <scope>NUCLEOTIDE SEQUENCE [LARGE SCALE GENOMIC DNA]</scope>
    <source>
        <strain evidence="3 4">JCM 14545</strain>
    </source>
</reference>
<dbReference type="RefSeq" id="WP_344416794.1">
    <property type="nucleotide sequence ID" value="NZ_BAAANN010000008.1"/>
</dbReference>
<evidence type="ECO:0000313" key="4">
    <source>
        <dbReference type="Proteomes" id="UP001501116"/>
    </source>
</evidence>
<keyword evidence="2" id="KW-0472">Membrane</keyword>
<keyword evidence="2" id="KW-0812">Transmembrane</keyword>
<dbReference type="Proteomes" id="UP001501116">
    <property type="component" value="Unassembled WGS sequence"/>
</dbReference>
<accession>A0ABN2QK24</accession>
<feature type="region of interest" description="Disordered" evidence="1">
    <location>
        <begin position="204"/>
        <end position="226"/>
    </location>
</feature>
<feature type="transmembrane region" description="Helical" evidence="2">
    <location>
        <begin position="36"/>
        <end position="62"/>
    </location>
</feature>
<gene>
    <name evidence="3" type="ORF">GCM10009754_23980</name>
</gene>
<keyword evidence="4" id="KW-1185">Reference proteome</keyword>
<dbReference type="EMBL" id="BAAANN010000008">
    <property type="protein sequence ID" value="GAA1953858.1"/>
    <property type="molecule type" value="Genomic_DNA"/>
</dbReference>
<evidence type="ECO:0000256" key="2">
    <source>
        <dbReference type="SAM" id="Phobius"/>
    </source>
</evidence>
<feature type="transmembrane region" description="Helical" evidence="2">
    <location>
        <begin position="101"/>
        <end position="126"/>
    </location>
</feature>
<dbReference type="InterPro" id="IPR016566">
    <property type="entry name" value="UCP010219"/>
</dbReference>
<proteinExistence type="predicted"/>
<feature type="transmembrane region" description="Helical" evidence="2">
    <location>
        <begin position="175"/>
        <end position="199"/>
    </location>
</feature>
<evidence type="ECO:0000313" key="3">
    <source>
        <dbReference type="EMBL" id="GAA1953858.1"/>
    </source>
</evidence>